<dbReference type="Proteomes" id="UP001597090">
    <property type="component" value="Unassembled WGS sequence"/>
</dbReference>
<sequence>MTAVLGVSAAASAPVRAQDAQSMLAEWGIDASALMQGSEDLLLRAPDPAIDGLFQAVHASARTPAEARALCGLFEPDADRSLAGLNQVATQLGEASRARFADAAAQAFVAAAQNPRQPYDPTQAQQWMKAAGVRAALLNDGFSTGLTGADRDARCRAIGQLLDALQSRPLGERAAVTRLLLGEGLARIAAVPAQ</sequence>
<dbReference type="RefSeq" id="WP_386812654.1">
    <property type="nucleotide sequence ID" value="NZ_JBHTIH010000004.1"/>
</dbReference>
<gene>
    <name evidence="1" type="ORF">ACFQZQ_10065</name>
</gene>
<reference evidence="2" key="1">
    <citation type="journal article" date="2019" name="Int. J. Syst. Evol. Microbiol.">
        <title>The Global Catalogue of Microorganisms (GCM) 10K type strain sequencing project: providing services to taxonomists for standard genome sequencing and annotation.</title>
        <authorList>
            <consortium name="The Broad Institute Genomics Platform"/>
            <consortium name="The Broad Institute Genome Sequencing Center for Infectious Disease"/>
            <person name="Wu L."/>
            <person name="Ma J."/>
        </authorList>
    </citation>
    <scope>NUCLEOTIDE SEQUENCE [LARGE SCALE GENOMIC DNA]</scope>
    <source>
        <strain evidence="2">CCUG 55491</strain>
    </source>
</reference>
<dbReference type="EMBL" id="JBHTIH010000004">
    <property type="protein sequence ID" value="MFD0739623.1"/>
    <property type="molecule type" value="Genomic_DNA"/>
</dbReference>
<keyword evidence="2" id="KW-1185">Reference proteome</keyword>
<comment type="caution">
    <text evidence="1">The sequence shown here is derived from an EMBL/GenBank/DDBJ whole genome shotgun (WGS) entry which is preliminary data.</text>
</comment>
<name>A0ABW2YMN1_9GAMM</name>
<proteinExistence type="predicted"/>
<accession>A0ABW2YMN1</accession>
<evidence type="ECO:0000313" key="2">
    <source>
        <dbReference type="Proteomes" id="UP001597090"/>
    </source>
</evidence>
<protein>
    <submittedName>
        <fullName evidence="1">Uncharacterized protein</fullName>
    </submittedName>
</protein>
<organism evidence="1 2">
    <name type="scientific">Lysobacter koreensis</name>
    <dbReference type="NCBI Taxonomy" id="266122"/>
    <lineage>
        <taxon>Bacteria</taxon>
        <taxon>Pseudomonadati</taxon>
        <taxon>Pseudomonadota</taxon>
        <taxon>Gammaproteobacteria</taxon>
        <taxon>Lysobacterales</taxon>
        <taxon>Lysobacteraceae</taxon>
        <taxon>Lysobacter</taxon>
    </lineage>
</organism>
<evidence type="ECO:0000313" key="1">
    <source>
        <dbReference type="EMBL" id="MFD0739623.1"/>
    </source>
</evidence>